<organism evidence="1">
    <name type="scientific">Anguilla anguilla</name>
    <name type="common">European freshwater eel</name>
    <name type="synonym">Muraena anguilla</name>
    <dbReference type="NCBI Taxonomy" id="7936"/>
    <lineage>
        <taxon>Eukaryota</taxon>
        <taxon>Metazoa</taxon>
        <taxon>Chordata</taxon>
        <taxon>Craniata</taxon>
        <taxon>Vertebrata</taxon>
        <taxon>Euteleostomi</taxon>
        <taxon>Actinopterygii</taxon>
        <taxon>Neopterygii</taxon>
        <taxon>Teleostei</taxon>
        <taxon>Anguilliformes</taxon>
        <taxon>Anguillidae</taxon>
        <taxon>Anguilla</taxon>
    </lineage>
</organism>
<accession>A0A0E9QGM2</accession>
<dbReference type="AlphaFoldDB" id="A0A0E9QGM2"/>
<sequence>MCHFSIFFTCKKLKIKPQPHEQSSPAPMYKHFFQLKYKSMLNISNTV</sequence>
<name>A0A0E9QGM2_ANGAN</name>
<reference evidence="1" key="2">
    <citation type="journal article" date="2015" name="Fish Shellfish Immunol.">
        <title>Early steps in the European eel (Anguilla anguilla)-Vibrio vulnificus interaction in the gills: Role of the RtxA13 toxin.</title>
        <authorList>
            <person name="Callol A."/>
            <person name="Pajuelo D."/>
            <person name="Ebbesson L."/>
            <person name="Teles M."/>
            <person name="MacKenzie S."/>
            <person name="Amaro C."/>
        </authorList>
    </citation>
    <scope>NUCLEOTIDE SEQUENCE</scope>
</reference>
<protein>
    <submittedName>
        <fullName evidence="1">Uncharacterized protein</fullName>
    </submittedName>
</protein>
<dbReference type="EMBL" id="GBXM01093334">
    <property type="protein sequence ID" value="JAH15243.1"/>
    <property type="molecule type" value="Transcribed_RNA"/>
</dbReference>
<evidence type="ECO:0000313" key="1">
    <source>
        <dbReference type="EMBL" id="JAH15243.1"/>
    </source>
</evidence>
<proteinExistence type="predicted"/>
<reference evidence="1" key="1">
    <citation type="submission" date="2014-11" db="EMBL/GenBank/DDBJ databases">
        <authorList>
            <person name="Amaro Gonzalez C."/>
        </authorList>
    </citation>
    <scope>NUCLEOTIDE SEQUENCE</scope>
</reference>